<evidence type="ECO:0000313" key="2">
    <source>
        <dbReference type="Proteomes" id="UP000077134"/>
    </source>
</evidence>
<sequence length="64" mass="7444">MQTLFDVIFEMDVHDEFGWNFENIKTMKLNGLEISQKFLNFVLQKGDCVEIETMAGKVRTKVVS</sequence>
<dbReference type="AlphaFoldDB" id="A0A162KVH1"/>
<dbReference type="EMBL" id="LSFN01000014">
    <property type="protein sequence ID" value="OAB74583.1"/>
    <property type="molecule type" value="Genomic_DNA"/>
</dbReference>
<comment type="caution">
    <text evidence="1">The sequence shown here is derived from an EMBL/GenBank/DDBJ whole genome shotgun (WGS) entry which is preliminary data.</text>
</comment>
<protein>
    <submittedName>
        <fullName evidence="1">Uncharacterized protein</fullName>
    </submittedName>
</protein>
<accession>A0A162KVH1</accession>
<dbReference type="Proteomes" id="UP000077134">
    <property type="component" value="Unassembled WGS sequence"/>
</dbReference>
<keyword evidence="2" id="KW-1185">Reference proteome</keyword>
<dbReference type="OrthoDB" id="2628334at2"/>
<proteinExistence type="predicted"/>
<dbReference type="KEGG" id="pcx:LPB68_02920"/>
<organism evidence="1 2">
    <name type="scientific">Paenibacillus crassostreae</name>
    <dbReference type="NCBI Taxonomy" id="1763538"/>
    <lineage>
        <taxon>Bacteria</taxon>
        <taxon>Bacillati</taxon>
        <taxon>Bacillota</taxon>
        <taxon>Bacilli</taxon>
        <taxon>Bacillales</taxon>
        <taxon>Paenibacillaceae</taxon>
        <taxon>Paenibacillus</taxon>
    </lineage>
</organism>
<reference evidence="1 2" key="1">
    <citation type="submission" date="2016-02" db="EMBL/GenBank/DDBJ databases">
        <title>Paenibacillus sp. LPB0068, isolated from Crassostrea gigas.</title>
        <authorList>
            <person name="Shin S.-K."/>
            <person name="Yi H."/>
        </authorList>
    </citation>
    <scope>NUCLEOTIDE SEQUENCE [LARGE SCALE GENOMIC DNA]</scope>
    <source>
        <strain evidence="1 2">LPB0068</strain>
    </source>
</reference>
<name>A0A162KVH1_9BACL</name>
<dbReference type="RefSeq" id="WP_068658030.1">
    <property type="nucleotide sequence ID" value="NZ_CP017770.1"/>
</dbReference>
<gene>
    <name evidence="1" type="ORF">PNBC_11040</name>
</gene>
<evidence type="ECO:0000313" key="1">
    <source>
        <dbReference type="EMBL" id="OAB74583.1"/>
    </source>
</evidence>